<protein>
    <submittedName>
        <fullName evidence="2">Uncharacterized protein</fullName>
    </submittedName>
</protein>
<organism evidence="2 3">
    <name type="scientific">Dyella thiooxydans</name>
    <dbReference type="NCBI Taxonomy" id="445710"/>
    <lineage>
        <taxon>Bacteria</taxon>
        <taxon>Pseudomonadati</taxon>
        <taxon>Pseudomonadota</taxon>
        <taxon>Gammaproteobacteria</taxon>
        <taxon>Lysobacterales</taxon>
        <taxon>Rhodanobacteraceae</taxon>
        <taxon>Dyella</taxon>
    </lineage>
</organism>
<feature type="region of interest" description="Disordered" evidence="1">
    <location>
        <begin position="1"/>
        <end position="25"/>
    </location>
</feature>
<name>A0A161J1V0_9GAMM</name>
<dbReference type="Proteomes" id="UP000077255">
    <property type="component" value="Chromosome"/>
</dbReference>
<evidence type="ECO:0000256" key="1">
    <source>
        <dbReference type="SAM" id="MobiDB-lite"/>
    </source>
</evidence>
<dbReference type="STRING" id="445710.ATSB10_12750"/>
<dbReference type="PATRIC" id="fig|445710.3.peg.1272"/>
<sequence>MQGHGRRRLEGAGRSDGATTTHGRASWLLQAPYAGANRIRFQGTLSARPFDRAPPLQDRY</sequence>
<dbReference type="KEGG" id="dtx:ATSB10_12750"/>
<keyword evidence="3" id="KW-1185">Reference proteome</keyword>
<evidence type="ECO:0000313" key="3">
    <source>
        <dbReference type="Proteomes" id="UP000077255"/>
    </source>
</evidence>
<dbReference type="AlphaFoldDB" id="A0A161J1V0"/>
<evidence type="ECO:0000313" key="2">
    <source>
        <dbReference type="EMBL" id="AND68729.1"/>
    </source>
</evidence>
<reference evidence="2 3" key="1">
    <citation type="submission" date="2016-02" db="EMBL/GenBank/DDBJ databases">
        <title>Complete genome sequencing and analysis of ATSB10, Dyella thiooxydans isolated from rhizosphere soil of sunflower (Helianthus annuus L.).</title>
        <authorList>
            <person name="Lee Y."/>
            <person name="Hwangbo K."/>
            <person name="Chung H."/>
            <person name="Yoo J."/>
            <person name="Kim K.Y."/>
            <person name="Sa T.M."/>
            <person name="Um Y."/>
            <person name="Madhaiyan M."/>
        </authorList>
    </citation>
    <scope>NUCLEOTIDE SEQUENCE [LARGE SCALE GENOMIC DNA]</scope>
    <source>
        <strain evidence="2 3">ATSB10</strain>
    </source>
</reference>
<accession>A0A161J1V0</accession>
<gene>
    <name evidence="2" type="ORF">ATSB10_12750</name>
</gene>
<dbReference type="EMBL" id="CP014841">
    <property type="protein sequence ID" value="AND68729.1"/>
    <property type="molecule type" value="Genomic_DNA"/>
</dbReference>
<proteinExistence type="predicted"/>